<dbReference type="OrthoDB" id="9808774at2"/>
<dbReference type="STRING" id="1423740.FC36_GL001460"/>
<keyword evidence="4 8" id="KW-0238">DNA-binding</keyword>
<evidence type="ECO:0000313" key="12">
    <source>
        <dbReference type="EMBL" id="KRL81648.1"/>
    </source>
</evidence>
<evidence type="ECO:0000259" key="10">
    <source>
        <dbReference type="Pfam" id="PF01272"/>
    </source>
</evidence>
<evidence type="ECO:0000256" key="7">
    <source>
        <dbReference type="ARBA" id="ARBA00030776"/>
    </source>
</evidence>
<dbReference type="InterPro" id="IPR028624">
    <property type="entry name" value="Tscrpt_elong_fac_GreA/B"/>
</dbReference>
<keyword evidence="12" id="KW-0648">Protein biosynthesis</keyword>
<evidence type="ECO:0000313" key="13">
    <source>
        <dbReference type="Proteomes" id="UP000051048"/>
    </source>
</evidence>
<dbReference type="InterPro" id="IPR018151">
    <property type="entry name" value="TF_GreA/GreB_CS"/>
</dbReference>
<proteinExistence type="inferred from homology"/>
<keyword evidence="12" id="KW-0251">Elongation factor</keyword>
<dbReference type="PROSITE" id="PS00830">
    <property type="entry name" value="GREAB_2"/>
    <property type="match status" value="1"/>
</dbReference>
<dbReference type="SUPFAM" id="SSF46557">
    <property type="entry name" value="GreA transcript cleavage protein, N-terminal domain"/>
    <property type="match status" value="1"/>
</dbReference>
<dbReference type="PANTHER" id="PTHR30437:SF4">
    <property type="entry name" value="TRANSCRIPTION ELONGATION FACTOR GREA"/>
    <property type="match status" value="1"/>
</dbReference>
<organism evidence="12 13">
    <name type="scientific">Ligilactobacillus equi DSM 15833 = JCM 10991</name>
    <dbReference type="NCBI Taxonomy" id="1423740"/>
    <lineage>
        <taxon>Bacteria</taxon>
        <taxon>Bacillati</taxon>
        <taxon>Bacillota</taxon>
        <taxon>Bacilli</taxon>
        <taxon>Lactobacillales</taxon>
        <taxon>Lactobacillaceae</taxon>
        <taxon>Ligilactobacillus</taxon>
    </lineage>
</organism>
<dbReference type="InterPro" id="IPR036805">
    <property type="entry name" value="Tscrpt_elong_fac_GreA/B_N_sf"/>
</dbReference>
<dbReference type="EMBL" id="AZFH01000034">
    <property type="protein sequence ID" value="KRL81648.1"/>
    <property type="molecule type" value="Genomic_DNA"/>
</dbReference>
<dbReference type="GO" id="GO:0003746">
    <property type="term" value="F:translation elongation factor activity"/>
    <property type="evidence" value="ECO:0007669"/>
    <property type="project" value="UniProtKB-KW"/>
</dbReference>
<evidence type="ECO:0000256" key="1">
    <source>
        <dbReference type="ARBA" id="ARBA00008213"/>
    </source>
</evidence>
<accession>A0A0R1TKE6</accession>
<sequence>MAEKTFPMTLEGKQKLEEQLEFLKTEKRAEIVKRIQVARSFGDLSENSEYEAAKDEQAHNEGQIKEIENQLQHAEIIDNSDVSDDEVAIGKTVVFQEDDDEPETYQIVGSAEADAFNGKISNESPIAASLIGHKVGDMVTIETPGGDMTVKILEVK</sequence>
<dbReference type="InterPro" id="IPR006359">
    <property type="entry name" value="Tscrpt_elong_fac_GreA"/>
</dbReference>
<dbReference type="PANTHER" id="PTHR30437">
    <property type="entry name" value="TRANSCRIPTION ELONGATION FACTOR GREA"/>
    <property type="match status" value="1"/>
</dbReference>
<dbReference type="AlphaFoldDB" id="A0A0R1TKE6"/>
<feature type="coiled-coil region" evidence="8">
    <location>
        <begin position="13"/>
        <end position="70"/>
    </location>
</feature>
<dbReference type="FunFam" id="1.10.287.180:FF:000001">
    <property type="entry name" value="Transcription elongation factor GreA"/>
    <property type="match status" value="1"/>
</dbReference>
<evidence type="ECO:0000256" key="9">
    <source>
        <dbReference type="RuleBase" id="RU000556"/>
    </source>
</evidence>
<name>A0A0R1TKE6_9LACO</name>
<evidence type="ECO:0000256" key="3">
    <source>
        <dbReference type="ARBA" id="ARBA00023015"/>
    </source>
</evidence>
<dbReference type="GO" id="GO:0070063">
    <property type="term" value="F:RNA polymerase binding"/>
    <property type="evidence" value="ECO:0007669"/>
    <property type="project" value="InterPro"/>
</dbReference>
<dbReference type="GO" id="GO:0006354">
    <property type="term" value="P:DNA-templated transcription elongation"/>
    <property type="evidence" value="ECO:0007669"/>
    <property type="project" value="TreeGrafter"/>
</dbReference>
<dbReference type="Gene3D" id="1.10.287.180">
    <property type="entry name" value="Transcription elongation factor, GreA/GreB, N-terminal domain"/>
    <property type="match status" value="1"/>
</dbReference>
<evidence type="ECO:0000259" key="11">
    <source>
        <dbReference type="Pfam" id="PF03449"/>
    </source>
</evidence>
<evidence type="ECO:0000256" key="6">
    <source>
        <dbReference type="ARBA" id="ARBA00024916"/>
    </source>
</evidence>
<dbReference type="InterPro" id="IPR022691">
    <property type="entry name" value="Tscrpt_elong_fac_GreA/B_N"/>
</dbReference>
<comment type="similarity">
    <text evidence="1 8 9">Belongs to the GreA/GreB family.</text>
</comment>
<dbReference type="NCBIfam" id="TIGR01462">
    <property type="entry name" value="greA"/>
    <property type="match status" value="1"/>
</dbReference>
<dbReference type="InterPro" id="IPR001437">
    <property type="entry name" value="Tscrpt_elong_fac_GreA/B_C"/>
</dbReference>
<dbReference type="FunFam" id="3.10.50.30:FF:000001">
    <property type="entry name" value="Transcription elongation factor GreA"/>
    <property type="match status" value="1"/>
</dbReference>
<dbReference type="NCBIfam" id="NF001263">
    <property type="entry name" value="PRK00226.1-4"/>
    <property type="match status" value="1"/>
</dbReference>
<evidence type="ECO:0000256" key="2">
    <source>
        <dbReference type="ARBA" id="ARBA00013729"/>
    </source>
</evidence>
<dbReference type="Pfam" id="PF03449">
    <property type="entry name" value="GreA_GreB_N"/>
    <property type="match status" value="1"/>
</dbReference>
<evidence type="ECO:0000256" key="5">
    <source>
        <dbReference type="ARBA" id="ARBA00023163"/>
    </source>
</evidence>
<dbReference type="InterPro" id="IPR036953">
    <property type="entry name" value="GreA/GreB_C_sf"/>
</dbReference>
<dbReference type="GO" id="GO:0032784">
    <property type="term" value="P:regulation of DNA-templated transcription elongation"/>
    <property type="evidence" value="ECO:0007669"/>
    <property type="project" value="UniProtKB-UniRule"/>
</dbReference>
<dbReference type="GO" id="GO:0003677">
    <property type="term" value="F:DNA binding"/>
    <property type="evidence" value="ECO:0007669"/>
    <property type="project" value="UniProtKB-UniRule"/>
</dbReference>
<dbReference type="PIRSF" id="PIRSF006092">
    <property type="entry name" value="GreA_GreB"/>
    <property type="match status" value="1"/>
</dbReference>
<dbReference type="Gene3D" id="3.10.50.30">
    <property type="entry name" value="Transcription elongation factor, GreA/GreB, C-terminal domain"/>
    <property type="match status" value="1"/>
</dbReference>
<dbReference type="PATRIC" id="fig|1423740.3.peg.1584"/>
<dbReference type="Proteomes" id="UP000051048">
    <property type="component" value="Unassembled WGS sequence"/>
</dbReference>
<comment type="caution">
    <text evidence="12">The sequence shown here is derived from an EMBL/GenBank/DDBJ whole genome shotgun (WGS) entry which is preliminary data.</text>
</comment>
<reference evidence="12 13" key="1">
    <citation type="journal article" date="2015" name="Genome Announc.">
        <title>Expanding the biotechnology potential of lactobacilli through comparative genomics of 213 strains and associated genera.</title>
        <authorList>
            <person name="Sun Z."/>
            <person name="Harris H.M."/>
            <person name="McCann A."/>
            <person name="Guo C."/>
            <person name="Argimon S."/>
            <person name="Zhang W."/>
            <person name="Yang X."/>
            <person name="Jeffery I.B."/>
            <person name="Cooney J.C."/>
            <person name="Kagawa T.F."/>
            <person name="Liu W."/>
            <person name="Song Y."/>
            <person name="Salvetti E."/>
            <person name="Wrobel A."/>
            <person name="Rasinkangas P."/>
            <person name="Parkhill J."/>
            <person name="Rea M.C."/>
            <person name="O'Sullivan O."/>
            <person name="Ritari J."/>
            <person name="Douillard F.P."/>
            <person name="Paul Ross R."/>
            <person name="Yang R."/>
            <person name="Briner A.E."/>
            <person name="Felis G.E."/>
            <person name="de Vos W.M."/>
            <person name="Barrangou R."/>
            <person name="Klaenhammer T.R."/>
            <person name="Caufield P.W."/>
            <person name="Cui Y."/>
            <person name="Zhang H."/>
            <person name="O'Toole P.W."/>
        </authorList>
    </citation>
    <scope>NUCLEOTIDE SEQUENCE [LARGE SCALE GENOMIC DNA]</scope>
    <source>
        <strain evidence="12 13">DSM 15833</strain>
    </source>
</reference>
<gene>
    <name evidence="8" type="primary">greA</name>
    <name evidence="12" type="ORF">FC36_GL001460</name>
</gene>
<dbReference type="NCBIfam" id="NF001261">
    <property type="entry name" value="PRK00226.1-2"/>
    <property type="match status" value="1"/>
</dbReference>
<dbReference type="Pfam" id="PF01272">
    <property type="entry name" value="GreA_GreB"/>
    <property type="match status" value="1"/>
</dbReference>
<keyword evidence="3 8" id="KW-0805">Transcription regulation</keyword>
<protein>
    <recommendedName>
        <fullName evidence="2 8">Transcription elongation factor GreA</fullName>
    </recommendedName>
    <alternativeName>
        <fullName evidence="7 8">Transcript cleavage factor GreA</fullName>
    </alternativeName>
</protein>
<dbReference type="InterPro" id="IPR023459">
    <property type="entry name" value="Tscrpt_elong_fac_GreA/B_fam"/>
</dbReference>
<comment type="function">
    <text evidence="6 8 9">Necessary for efficient RNA polymerase transcription elongation past template-encoded arresting sites. The arresting sites in DNA have the property of trapping a certain fraction of elongating RNA polymerases that pass through, resulting in locked ternary complexes. Cleavage of the nascent transcript by cleavage factors such as GreA or GreB allows the resumption of elongation from the new 3'terminus. GreA releases sequences of 2 to 3 nucleotides.</text>
</comment>
<dbReference type="SUPFAM" id="SSF54534">
    <property type="entry name" value="FKBP-like"/>
    <property type="match status" value="1"/>
</dbReference>
<feature type="domain" description="Transcription elongation factor GreA/GreB N-terminal" evidence="11">
    <location>
        <begin position="7"/>
        <end position="76"/>
    </location>
</feature>
<feature type="domain" description="Transcription elongation factor GreA/GreB C-terminal" evidence="10">
    <location>
        <begin position="83"/>
        <end position="156"/>
    </location>
</feature>
<evidence type="ECO:0000256" key="4">
    <source>
        <dbReference type="ARBA" id="ARBA00023125"/>
    </source>
</evidence>
<evidence type="ECO:0000256" key="8">
    <source>
        <dbReference type="HAMAP-Rule" id="MF_00105"/>
    </source>
</evidence>
<dbReference type="RefSeq" id="WP_023859670.1">
    <property type="nucleotide sequence ID" value="NZ_AZFH01000034.1"/>
</dbReference>
<keyword evidence="8" id="KW-0175">Coiled coil</keyword>
<dbReference type="HAMAP" id="MF_00105">
    <property type="entry name" value="GreA_GreB"/>
    <property type="match status" value="1"/>
</dbReference>
<keyword evidence="5 8" id="KW-0804">Transcription</keyword>